<dbReference type="Proteomes" id="UP001432190">
    <property type="component" value="Chromosome"/>
</dbReference>
<dbReference type="RefSeq" id="WP_328851264.1">
    <property type="nucleotide sequence ID" value="NZ_CP108084.1"/>
</dbReference>
<evidence type="ECO:0000313" key="2">
    <source>
        <dbReference type="Proteomes" id="UP001432190"/>
    </source>
</evidence>
<keyword evidence="2" id="KW-1185">Reference proteome</keyword>
<evidence type="ECO:0000313" key="1">
    <source>
        <dbReference type="EMBL" id="WUP48962.1"/>
    </source>
</evidence>
<gene>
    <name evidence="1" type="ORF">OG994_25875</name>
</gene>
<reference evidence="1" key="1">
    <citation type="submission" date="2022-10" db="EMBL/GenBank/DDBJ databases">
        <title>The complete genomes of actinobacterial strains from the NBC collection.</title>
        <authorList>
            <person name="Joergensen T.S."/>
            <person name="Alvarez Arevalo M."/>
            <person name="Sterndorff E.B."/>
            <person name="Faurdal D."/>
            <person name="Vuksanovic O."/>
            <person name="Mourched A.-S."/>
            <person name="Charusanti P."/>
            <person name="Shaw S."/>
            <person name="Blin K."/>
            <person name="Weber T."/>
        </authorList>
    </citation>
    <scope>NUCLEOTIDE SEQUENCE</scope>
    <source>
        <strain evidence="1">NBC_00256</strain>
    </source>
</reference>
<name>A0ABZ1S4J3_9ACTN</name>
<organism evidence="1 2">
    <name type="scientific">Micromonospora globbae</name>
    <dbReference type="NCBI Taxonomy" id="1894969"/>
    <lineage>
        <taxon>Bacteria</taxon>
        <taxon>Bacillati</taxon>
        <taxon>Actinomycetota</taxon>
        <taxon>Actinomycetes</taxon>
        <taxon>Micromonosporales</taxon>
        <taxon>Micromonosporaceae</taxon>
        <taxon>Micromonospora</taxon>
    </lineage>
</organism>
<accession>A0ABZ1S4J3</accession>
<dbReference type="EMBL" id="CP108084">
    <property type="protein sequence ID" value="WUP48962.1"/>
    <property type="molecule type" value="Genomic_DNA"/>
</dbReference>
<protein>
    <submittedName>
        <fullName evidence="1">Uncharacterized protein</fullName>
    </submittedName>
</protein>
<proteinExistence type="predicted"/>
<sequence>MLSSTTVRALTECLIAANADADQMGWGQPPTLLLVHDWLLPARPEQRRMMRSVEFPLHPDDLLADPAGLPALLHRLAVGLSTNPTETSPYQATLDTIISRIRASTPDARLVAWAACYTDVRTLDGQPRQARRVDAVDADGRVYQLTHLRGEDHPLVLVDDTPDPHDLPGTYPGLVALLAATAHHIETSTAAGAPPPWRSRLRTEPDEPIFGVCGPDGASIRCRICGAVDEIDSDEMPSMAGYGEDTYTRCTRCGSVETTDPVFGWRAKPAIWPPTPEPDQP</sequence>